<dbReference type="InterPro" id="IPR005135">
    <property type="entry name" value="Endo/exonuclease/phosphatase"/>
</dbReference>
<dbReference type="GO" id="GO:0003964">
    <property type="term" value="F:RNA-directed DNA polymerase activity"/>
    <property type="evidence" value="ECO:0007669"/>
    <property type="project" value="UniProtKB-KW"/>
</dbReference>
<name>A0A2U1KF64_ARTAN</name>
<sequence>MGADRVKEAKVQTLRSDFEVIRMKNDESVDDFAMRLNTIVTGNDFLRLELERDIKGTFKRVKELHENGYKNIELVRGDPYARSTETETNRVINGSVEDLWNKCNEFGTVVDAYIARKLSKIGRRFAFVRFIRIQDSTPLINRLCDVWIGNHHLFASIARFQRKPDTSNGAKSNNVSQNTTSHIGKQPTLENKVPFASLFKKNVPLKQSDPMPEVSLDKNDMISITDAGTIVLGKVKDLSLIENIYSVCHKEGFSNVDINYIGGSWVWIEFNNRNACIRFKKHEGLASYFHSLAPVSKHFVVDDRVVWIDIEGLPLCAWSASAFTKIAASWGEVMFINDDEDSALSKGRVCLKLSMGKKVDENMLVTVEGLKYKIRIKEIGAWRPSIIKLSDSDTSESDSEDDGGTHVSSSNEEQNEDEEKIYDKKDLLGVQSQELPKSHMEEKNDAIMDDKANDVSVEWSNSDGLNMQQGEEQKRDTNDCMEQTRESTPSRPLGFEDTPINTFGNLNEEVKSIPRTSYSASSNVNVAQSCDSLGGDIFKRRRIANICSRHNVNFLGIQESRVTSIDLFMLKSLWGNFTFDFAVSSARGMSGGIISLWDPAAFVKSKVTSFDHMLIVQGQWVFLKFNYFIVNIYAPQDTLKKRDLWHALSMFMYNNEGNYIIFGDFNAVREESERWGCNFIQREADDFNTFITSNHLVDVPMGVSLSRY</sequence>
<evidence type="ECO:0000313" key="4">
    <source>
        <dbReference type="Proteomes" id="UP000245207"/>
    </source>
</evidence>
<dbReference type="GO" id="GO:0003676">
    <property type="term" value="F:nucleic acid binding"/>
    <property type="evidence" value="ECO:0007669"/>
    <property type="project" value="InterPro"/>
</dbReference>
<feature type="compositionally biased region" description="Basic and acidic residues" evidence="1">
    <location>
        <begin position="471"/>
        <end position="485"/>
    </location>
</feature>
<dbReference type="OrthoDB" id="689641at2759"/>
<reference evidence="3 4" key="1">
    <citation type="journal article" date="2018" name="Mol. Plant">
        <title>The genome of Artemisia annua provides insight into the evolution of Asteraceae family and artemisinin biosynthesis.</title>
        <authorList>
            <person name="Shen Q."/>
            <person name="Zhang L."/>
            <person name="Liao Z."/>
            <person name="Wang S."/>
            <person name="Yan T."/>
            <person name="Shi P."/>
            <person name="Liu M."/>
            <person name="Fu X."/>
            <person name="Pan Q."/>
            <person name="Wang Y."/>
            <person name="Lv Z."/>
            <person name="Lu X."/>
            <person name="Zhang F."/>
            <person name="Jiang W."/>
            <person name="Ma Y."/>
            <person name="Chen M."/>
            <person name="Hao X."/>
            <person name="Li L."/>
            <person name="Tang Y."/>
            <person name="Lv G."/>
            <person name="Zhou Y."/>
            <person name="Sun X."/>
            <person name="Brodelius P.E."/>
            <person name="Rose J.K.C."/>
            <person name="Tang K."/>
        </authorList>
    </citation>
    <scope>NUCLEOTIDE SEQUENCE [LARGE SCALE GENOMIC DNA]</scope>
    <source>
        <strain evidence="4">cv. Huhao1</strain>
        <tissue evidence="3">Leaf</tissue>
    </source>
</reference>
<feature type="region of interest" description="Disordered" evidence="1">
    <location>
        <begin position="390"/>
        <end position="445"/>
    </location>
</feature>
<keyword evidence="3" id="KW-0808">Transferase</keyword>
<dbReference type="SUPFAM" id="SSF54928">
    <property type="entry name" value="RNA-binding domain, RBD"/>
    <property type="match status" value="1"/>
</dbReference>
<feature type="compositionally biased region" description="Basic and acidic residues" evidence="1">
    <location>
        <begin position="436"/>
        <end position="445"/>
    </location>
</feature>
<dbReference type="Pfam" id="PF03372">
    <property type="entry name" value="Exo_endo_phos"/>
    <property type="match status" value="1"/>
</dbReference>
<gene>
    <name evidence="3" type="ORF">CTI12_AA609600</name>
</gene>
<evidence type="ECO:0000259" key="2">
    <source>
        <dbReference type="Pfam" id="PF03372"/>
    </source>
</evidence>
<dbReference type="AlphaFoldDB" id="A0A2U1KF64"/>
<feature type="domain" description="Endonuclease/exonuclease/phosphatase" evidence="2">
    <location>
        <begin position="538"/>
        <end position="675"/>
    </location>
</feature>
<keyword evidence="4" id="KW-1185">Reference proteome</keyword>
<dbReference type="EMBL" id="PKPP01020049">
    <property type="protein sequence ID" value="PWA35424.1"/>
    <property type="molecule type" value="Genomic_DNA"/>
</dbReference>
<dbReference type="Gene3D" id="3.60.10.10">
    <property type="entry name" value="Endonuclease/exonuclease/phosphatase"/>
    <property type="match status" value="1"/>
</dbReference>
<proteinExistence type="predicted"/>
<evidence type="ECO:0000313" key="3">
    <source>
        <dbReference type="EMBL" id="PWA35424.1"/>
    </source>
</evidence>
<feature type="region of interest" description="Disordered" evidence="1">
    <location>
        <begin position="461"/>
        <end position="498"/>
    </location>
</feature>
<accession>A0A2U1KF64</accession>
<keyword evidence="3" id="KW-0695">RNA-directed DNA polymerase</keyword>
<comment type="caution">
    <text evidence="3">The sequence shown here is derived from an EMBL/GenBank/DDBJ whole genome shotgun (WGS) entry which is preliminary data.</text>
</comment>
<dbReference type="Proteomes" id="UP000245207">
    <property type="component" value="Unassembled WGS sequence"/>
</dbReference>
<dbReference type="CDD" id="cd00590">
    <property type="entry name" value="RRM_SF"/>
    <property type="match status" value="1"/>
</dbReference>
<keyword evidence="3" id="KW-0548">Nucleotidyltransferase</keyword>
<dbReference type="InterPro" id="IPR036691">
    <property type="entry name" value="Endo/exonu/phosph_ase_sf"/>
</dbReference>
<evidence type="ECO:0000256" key="1">
    <source>
        <dbReference type="SAM" id="MobiDB-lite"/>
    </source>
</evidence>
<protein>
    <submittedName>
        <fullName evidence="3">RNA-directed DNA polymerase, eukaryota</fullName>
    </submittedName>
</protein>
<feature type="compositionally biased region" description="Acidic residues" evidence="1">
    <location>
        <begin position="393"/>
        <end position="402"/>
    </location>
</feature>
<dbReference type="SUPFAM" id="SSF56219">
    <property type="entry name" value="DNase I-like"/>
    <property type="match status" value="1"/>
</dbReference>
<organism evidence="3 4">
    <name type="scientific">Artemisia annua</name>
    <name type="common">Sweet wormwood</name>
    <dbReference type="NCBI Taxonomy" id="35608"/>
    <lineage>
        <taxon>Eukaryota</taxon>
        <taxon>Viridiplantae</taxon>
        <taxon>Streptophyta</taxon>
        <taxon>Embryophyta</taxon>
        <taxon>Tracheophyta</taxon>
        <taxon>Spermatophyta</taxon>
        <taxon>Magnoliopsida</taxon>
        <taxon>eudicotyledons</taxon>
        <taxon>Gunneridae</taxon>
        <taxon>Pentapetalae</taxon>
        <taxon>asterids</taxon>
        <taxon>campanulids</taxon>
        <taxon>Asterales</taxon>
        <taxon>Asteraceae</taxon>
        <taxon>Asteroideae</taxon>
        <taxon>Anthemideae</taxon>
        <taxon>Artemisiinae</taxon>
        <taxon>Artemisia</taxon>
    </lineage>
</organism>
<dbReference type="InterPro" id="IPR035979">
    <property type="entry name" value="RBD_domain_sf"/>
</dbReference>
<feature type="compositionally biased region" description="Polar residues" evidence="1">
    <location>
        <begin position="461"/>
        <end position="470"/>
    </location>
</feature>